<dbReference type="OrthoDB" id="9969624at2"/>
<keyword evidence="1" id="KW-0472">Membrane</keyword>
<gene>
    <name evidence="2" type="ORF">C7441_114131</name>
</gene>
<keyword evidence="3" id="KW-1185">Reference proteome</keyword>
<comment type="caution">
    <text evidence="2">The sequence shown here is derived from an EMBL/GenBank/DDBJ whole genome shotgun (WGS) entry which is preliminary data.</text>
</comment>
<proteinExistence type="predicted"/>
<dbReference type="EMBL" id="QGGG01000014">
    <property type="protein sequence ID" value="PWJ79853.1"/>
    <property type="molecule type" value="Genomic_DNA"/>
</dbReference>
<keyword evidence="1" id="KW-0812">Transmembrane</keyword>
<accession>A0A316BYW5</accession>
<evidence type="ECO:0000313" key="2">
    <source>
        <dbReference type="EMBL" id="PWJ79853.1"/>
    </source>
</evidence>
<evidence type="ECO:0000313" key="3">
    <source>
        <dbReference type="Proteomes" id="UP000245396"/>
    </source>
</evidence>
<dbReference type="AlphaFoldDB" id="A0A316BYW5"/>
<keyword evidence="1" id="KW-1133">Transmembrane helix</keyword>
<name>A0A316BYW5_PSESE</name>
<feature type="transmembrane region" description="Helical" evidence="1">
    <location>
        <begin position="18"/>
        <end position="38"/>
    </location>
</feature>
<sequence>MLKRSPGGGARRNERLVWLYWVLLAIVAVFVLWAIAFVGRKNLSAQEPTGSDIMAVYPSTHV</sequence>
<protein>
    <submittedName>
        <fullName evidence="2">Uncharacterized protein</fullName>
    </submittedName>
</protein>
<dbReference type="Proteomes" id="UP000245396">
    <property type="component" value="Unassembled WGS sequence"/>
</dbReference>
<reference evidence="2 3" key="1">
    <citation type="submission" date="2018-05" db="EMBL/GenBank/DDBJ databases">
        <title>Genomic Encyclopedia of Type Strains, Phase IV (KMG-IV): sequencing the most valuable type-strain genomes for metagenomic binning, comparative biology and taxonomic classification.</title>
        <authorList>
            <person name="Goeker M."/>
        </authorList>
    </citation>
    <scope>NUCLEOTIDE SEQUENCE [LARGE SCALE GENOMIC DNA]</scope>
    <source>
        <strain evidence="2 3">DSM 6986</strain>
    </source>
</reference>
<dbReference type="RefSeq" id="WP_146201526.1">
    <property type="nucleotide sequence ID" value="NZ_QGGG01000014.1"/>
</dbReference>
<organism evidence="2 3">
    <name type="scientific">Pseudaminobacter salicylatoxidans</name>
    <dbReference type="NCBI Taxonomy" id="93369"/>
    <lineage>
        <taxon>Bacteria</taxon>
        <taxon>Pseudomonadati</taxon>
        <taxon>Pseudomonadota</taxon>
        <taxon>Alphaproteobacteria</taxon>
        <taxon>Hyphomicrobiales</taxon>
        <taxon>Phyllobacteriaceae</taxon>
        <taxon>Pseudaminobacter</taxon>
    </lineage>
</organism>
<evidence type="ECO:0000256" key="1">
    <source>
        <dbReference type="SAM" id="Phobius"/>
    </source>
</evidence>